<evidence type="ECO:0000313" key="1">
    <source>
        <dbReference type="EMBL" id="CAI5454105.1"/>
    </source>
</evidence>
<keyword evidence="2" id="KW-1185">Reference proteome</keyword>
<sequence length="136" mass="16005">MIISALPKSSDHASIKLVVENSAKLAEKSEECDILFQKLARTYPIYQFVASNYFIECAINFLEDIKNYKQFIPNCKNQLFLMMNFRDMKKCENDRNDLEKCYEAVFGKYCTLDHARELVNIVMKTMNDQKQCKNYN</sequence>
<reference evidence="1" key="1">
    <citation type="submission" date="2022-11" db="EMBL/GenBank/DDBJ databases">
        <authorList>
            <person name="Kikuchi T."/>
        </authorList>
    </citation>
    <scope>NUCLEOTIDE SEQUENCE</scope>
    <source>
        <strain evidence="1">PS1010</strain>
    </source>
</reference>
<gene>
    <name evidence="1" type="ORF">CAMP_LOCUS16742</name>
</gene>
<name>A0A9P1N7K8_9PELO</name>
<organism evidence="1 2">
    <name type="scientific">Caenorhabditis angaria</name>
    <dbReference type="NCBI Taxonomy" id="860376"/>
    <lineage>
        <taxon>Eukaryota</taxon>
        <taxon>Metazoa</taxon>
        <taxon>Ecdysozoa</taxon>
        <taxon>Nematoda</taxon>
        <taxon>Chromadorea</taxon>
        <taxon>Rhabditida</taxon>
        <taxon>Rhabditina</taxon>
        <taxon>Rhabditomorpha</taxon>
        <taxon>Rhabditoidea</taxon>
        <taxon>Rhabditidae</taxon>
        <taxon>Peloderinae</taxon>
        <taxon>Caenorhabditis</taxon>
    </lineage>
</organism>
<protein>
    <submittedName>
        <fullName evidence="1">Uncharacterized protein</fullName>
    </submittedName>
</protein>
<comment type="caution">
    <text evidence="1">The sequence shown here is derived from an EMBL/GenBank/DDBJ whole genome shotgun (WGS) entry which is preliminary data.</text>
</comment>
<accession>A0A9P1N7K8</accession>
<dbReference type="Proteomes" id="UP001152747">
    <property type="component" value="Unassembled WGS sequence"/>
</dbReference>
<dbReference type="AlphaFoldDB" id="A0A9P1N7K8"/>
<proteinExistence type="predicted"/>
<dbReference type="EMBL" id="CANHGI010000006">
    <property type="protein sequence ID" value="CAI5454105.1"/>
    <property type="molecule type" value="Genomic_DNA"/>
</dbReference>
<evidence type="ECO:0000313" key="2">
    <source>
        <dbReference type="Proteomes" id="UP001152747"/>
    </source>
</evidence>